<dbReference type="Proteomes" id="UP001172054">
    <property type="component" value="Unassembled WGS sequence"/>
</dbReference>
<comment type="caution">
    <text evidence="2">The sequence shown here is derived from an EMBL/GenBank/DDBJ whole genome shotgun (WGS) entry which is preliminary data.</text>
</comment>
<dbReference type="RefSeq" id="WP_300981613.1">
    <property type="nucleotide sequence ID" value="NZ_CP129238.1"/>
</dbReference>
<dbReference type="CDD" id="cd00761">
    <property type="entry name" value="Glyco_tranf_GTA_type"/>
    <property type="match status" value="1"/>
</dbReference>
<dbReference type="InterPro" id="IPR001173">
    <property type="entry name" value="Glyco_trans_2-like"/>
</dbReference>
<evidence type="ECO:0000259" key="1">
    <source>
        <dbReference type="Pfam" id="PF00535"/>
    </source>
</evidence>
<dbReference type="Pfam" id="PF00535">
    <property type="entry name" value="Glycos_transf_2"/>
    <property type="match status" value="1"/>
</dbReference>
<dbReference type="Gene3D" id="3.90.550.10">
    <property type="entry name" value="Spore Coat Polysaccharide Biosynthesis Protein SpsA, Chain A"/>
    <property type="match status" value="1"/>
</dbReference>
<reference evidence="2 3" key="1">
    <citation type="submission" date="2023-06" db="EMBL/GenBank/DDBJ databases">
        <title>Novel species in genus Planococcus.</title>
        <authorList>
            <person name="Ning S."/>
        </authorList>
    </citation>
    <scope>NUCLEOTIDE SEQUENCE [LARGE SCALE GENOMIC DNA]</scope>
    <source>
        <strain evidence="2 3">N064</strain>
    </source>
</reference>
<gene>
    <name evidence="2" type="ORF">QWY15_03755</name>
</gene>
<evidence type="ECO:0000313" key="2">
    <source>
        <dbReference type="EMBL" id="MDN7226402.1"/>
    </source>
</evidence>
<dbReference type="InterPro" id="IPR029044">
    <property type="entry name" value="Nucleotide-diphossugar_trans"/>
</dbReference>
<dbReference type="EMBL" id="JAUJWW010000001">
    <property type="protein sequence ID" value="MDN7226402.1"/>
    <property type="molecule type" value="Genomic_DNA"/>
</dbReference>
<accession>A0ABT8MNC7</accession>
<keyword evidence="3" id="KW-1185">Reference proteome</keyword>
<proteinExistence type="predicted"/>
<evidence type="ECO:0000313" key="3">
    <source>
        <dbReference type="Proteomes" id="UP001172054"/>
    </source>
</evidence>
<feature type="domain" description="Glycosyltransferase 2-like" evidence="1">
    <location>
        <begin position="54"/>
        <end position="124"/>
    </location>
</feature>
<sequence length="277" mass="31914">MDKLKVEFLISAMNQKDFSIVKKSNIKSDALLINQTDYEEKSEIQMDDCTLRRISTQERGLSKSRNLAIENALGDICVICDDDFFYNEESNGMIEKAYRDNPEADVVVFAYHSKGQSEKSFFAKKKKLGYLNALRVSSCQITFRRKSIKQHGIKFNEDFGSGSLLYKSGEEHLFLFECLKKNLAIHFDPSYLLTVDFSGASTWFNGFDKKFFYDRGAIFTALSNKYSWLLILQFAIRKYRLYSSTFTFFQAVQEMWKGRNDYLGGGKDGSTNKQCPS</sequence>
<name>A0ABT8MNC7_9BACL</name>
<protein>
    <submittedName>
        <fullName evidence="2">Glycosyltransferase family 2 protein</fullName>
    </submittedName>
</protein>
<dbReference type="SUPFAM" id="SSF53448">
    <property type="entry name" value="Nucleotide-diphospho-sugar transferases"/>
    <property type="match status" value="1"/>
</dbReference>
<organism evidence="2 3">
    <name type="scientific">Planococcus liqunii</name>
    <dbReference type="NCBI Taxonomy" id="3058394"/>
    <lineage>
        <taxon>Bacteria</taxon>
        <taxon>Bacillati</taxon>
        <taxon>Bacillota</taxon>
        <taxon>Bacilli</taxon>
        <taxon>Bacillales</taxon>
        <taxon>Caryophanaceae</taxon>
        <taxon>Planococcus</taxon>
    </lineage>
</organism>